<evidence type="ECO:0000256" key="1">
    <source>
        <dbReference type="SAM" id="MobiDB-lite"/>
    </source>
</evidence>
<organism evidence="3 5">
    <name type="scientific">Tritrichomonas musculus</name>
    <dbReference type="NCBI Taxonomy" id="1915356"/>
    <lineage>
        <taxon>Eukaryota</taxon>
        <taxon>Metamonada</taxon>
        <taxon>Parabasalia</taxon>
        <taxon>Tritrichomonadida</taxon>
        <taxon>Tritrichomonadidae</taxon>
        <taxon>Tritrichomonas</taxon>
    </lineage>
</organism>
<evidence type="ECO:0000313" key="4">
    <source>
        <dbReference type="EMBL" id="KAK8835958.1"/>
    </source>
</evidence>
<proteinExistence type="predicted"/>
<reference evidence="3 5" key="1">
    <citation type="submission" date="2024-04" db="EMBL/GenBank/DDBJ databases">
        <title>Tritrichomonas musculus Genome.</title>
        <authorList>
            <person name="Alves-Ferreira E."/>
            <person name="Grigg M."/>
            <person name="Lorenzi H."/>
            <person name="Galac M."/>
        </authorList>
    </citation>
    <scope>NUCLEOTIDE SEQUENCE [LARGE SCALE GENOMIC DNA]</scope>
    <source>
        <strain evidence="3 5">EAF2021</strain>
    </source>
</reference>
<name>A0ABR2GPG4_9EUKA</name>
<dbReference type="EMBL" id="JAPFFF010000072">
    <property type="protein sequence ID" value="KAK8835958.1"/>
    <property type="molecule type" value="Genomic_DNA"/>
</dbReference>
<dbReference type="EMBL" id="JAPFFF010000086">
    <property type="protein sequence ID" value="KAK8835503.1"/>
    <property type="molecule type" value="Genomic_DNA"/>
</dbReference>
<evidence type="ECO:0000313" key="5">
    <source>
        <dbReference type="Proteomes" id="UP001470230"/>
    </source>
</evidence>
<dbReference type="Proteomes" id="UP001470230">
    <property type="component" value="Unassembled WGS sequence"/>
</dbReference>
<keyword evidence="5" id="KW-1185">Reference proteome</keyword>
<accession>A0ABR2GPG4</accession>
<dbReference type="InterPro" id="IPR012337">
    <property type="entry name" value="RNaseH-like_sf"/>
</dbReference>
<protein>
    <submittedName>
        <fullName evidence="3">Uncharacterized protein</fullName>
    </submittedName>
</protein>
<dbReference type="SUPFAM" id="SSF53098">
    <property type="entry name" value="Ribonuclease H-like"/>
    <property type="match status" value="1"/>
</dbReference>
<gene>
    <name evidence="2" type="ORF">M9Y10_012892</name>
    <name evidence="4" type="ORF">M9Y10_040342</name>
    <name evidence="3" type="ORF">M9Y10_044372</name>
</gene>
<feature type="compositionally biased region" description="Acidic residues" evidence="1">
    <location>
        <begin position="518"/>
        <end position="532"/>
    </location>
</feature>
<evidence type="ECO:0000313" key="2">
    <source>
        <dbReference type="EMBL" id="KAK8835355.1"/>
    </source>
</evidence>
<sequence length="679" mass="78920">MPIKRSVTDKDVEFIGYVTFPNLEQGKIHKYGKYRSKKDRKRYYLRCEEEVIDDNGVICRCRMPYERDDNFKTWLQNHVHECKPGIPKVQKSLYDYQTVGDQDESKKMTENHLHRQKAIFTGEMNLSLNTLTSESFYNLAINFISFGLYIAGVKNYREKAVNLFHPIKRDKLRYLMTTEAYQRHRTILDKFAKLSYVCVAMDEGTTAHNQNLHFVLEAPLSKITSYPFNVVKMDGGNTQCYLDSIPKGLLPLTILKIKIGSVVIDGNTAQKKAWNPDYKHSILYNQNIPNAQNIIVVPCLCHRVHNAYKRVAKSNDKLKKLVEMLHSISKICQEKQSFIGASCPQHLDNRWANDYDVVKFLINHKSKILIIQKDIPFDKLQELEKVLKIFKCLILRFENPKTRFASAFITLERAINCLYELENVHKVPFGKALSESLSKYTLEAKDGGIWGLGYSFTLEGRKDFIKRLQDKENPLEESYLEYFDLDYYLPYTDDVSSSNKELNPEEEVFMTEKGEPIELNDDTEPTSEDDDEGQKVSDNSTNNDEEDESILPIENAKLNQTKHITAAKKALEQILNTRNHKNKNLTQHHLRVYNSYLEPENDKYDIYINECLQFCWIQIRSEEENMGEIGDIAMRLLSACLSEASCERAISRQRIIHSNRRLRSKPDLLDARNILQSTH</sequence>
<feature type="region of interest" description="Disordered" evidence="1">
    <location>
        <begin position="509"/>
        <end position="552"/>
    </location>
</feature>
<evidence type="ECO:0000313" key="3">
    <source>
        <dbReference type="EMBL" id="KAK8835503.1"/>
    </source>
</evidence>
<comment type="caution">
    <text evidence="3">The sequence shown here is derived from an EMBL/GenBank/DDBJ whole genome shotgun (WGS) entry which is preliminary data.</text>
</comment>
<dbReference type="EMBL" id="JAPFFF010000176">
    <property type="protein sequence ID" value="KAK8835355.1"/>
    <property type="molecule type" value="Genomic_DNA"/>
</dbReference>